<dbReference type="GO" id="GO:0020037">
    <property type="term" value="F:heme binding"/>
    <property type="evidence" value="ECO:0007669"/>
    <property type="project" value="InterPro"/>
</dbReference>
<protein>
    <submittedName>
        <fullName evidence="2">Heme NO binding protein</fullName>
    </submittedName>
</protein>
<organism evidence="2 3">
    <name type="scientific">Nereida ignava</name>
    <dbReference type="NCBI Taxonomy" id="282199"/>
    <lineage>
        <taxon>Bacteria</taxon>
        <taxon>Pseudomonadati</taxon>
        <taxon>Pseudomonadota</taxon>
        <taxon>Alphaproteobacteria</taxon>
        <taxon>Rhodobacterales</taxon>
        <taxon>Roseobacteraceae</taxon>
        <taxon>Nereida</taxon>
    </lineage>
</organism>
<dbReference type="GO" id="GO:0019934">
    <property type="term" value="P:cGMP-mediated signaling"/>
    <property type="evidence" value="ECO:0007669"/>
    <property type="project" value="TreeGrafter"/>
</dbReference>
<evidence type="ECO:0000259" key="1">
    <source>
        <dbReference type="Pfam" id="PF07700"/>
    </source>
</evidence>
<dbReference type="PANTHER" id="PTHR45655:SF13">
    <property type="entry name" value="SOLUBLE GUANYLATE CYCLASE GCY-32-RELATED"/>
    <property type="match status" value="1"/>
</dbReference>
<dbReference type="AlphaFoldDB" id="A0A0U1NIB1"/>
<dbReference type="Pfam" id="PF07700">
    <property type="entry name" value="HNOB"/>
    <property type="match status" value="1"/>
</dbReference>
<dbReference type="GO" id="GO:0070482">
    <property type="term" value="P:response to oxygen levels"/>
    <property type="evidence" value="ECO:0007669"/>
    <property type="project" value="TreeGrafter"/>
</dbReference>
<dbReference type="RefSeq" id="WP_048597790.1">
    <property type="nucleotide sequence ID" value="NZ_CBFHGK010000001.1"/>
</dbReference>
<dbReference type="GO" id="GO:0004383">
    <property type="term" value="F:guanylate cyclase activity"/>
    <property type="evidence" value="ECO:0007669"/>
    <property type="project" value="TreeGrafter"/>
</dbReference>
<dbReference type="GO" id="GO:0008074">
    <property type="term" value="C:guanylate cyclase complex, soluble"/>
    <property type="evidence" value="ECO:0007669"/>
    <property type="project" value="TreeGrafter"/>
</dbReference>
<dbReference type="Proteomes" id="UP000048949">
    <property type="component" value="Unassembled WGS sequence"/>
</dbReference>
<dbReference type="InterPro" id="IPR011644">
    <property type="entry name" value="Heme_NO-bd"/>
</dbReference>
<dbReference type="OrthoDB" id="981203at2"/>
<name>A0A0U1NIB1_9RHOB</name>
<dbReference type="STRING" id="282199.GCA_001049735_00515"/>
<feature type="domain" description="Heme NO-binding" evidence="1">
    <location>
        <begin position="2"/>
        <end position="156"/>
    </location>
</feature>
<dbReference type="Gene3D" id="3.90.1520.10">
    <property type="entry name" value="H-NOX domain"/>
    <property type="match status" value="1"/>
</dbReference>
<dbReference type="InterPro" id="IPR038158">
    <property type="entry name" value="H-NOX_domain_sf"/>
</dbReference>
<accession>A0A0U1NIB1</accession>
<gene>
    <name evidence="2" type="ORF">NIG5292_00515</name>
</gene>
<dbReference type="InterPro" id="IPR024096">
    <property type="entry name" value="NO_sig/Golgi_transp_ligand-bd"/>
</dbReference>
<keyword evidence="3" id="KW-1185">Reference proteome</keyword>
<evidence type="ECO:0000313" key="2">
    <source>
        <dbReference type="EMBL" id="CRK74484.1"/>
    </source>
</evidence>
<dbReference type="PANTHER" id="PTHR45655">
    <property type="entry name" value="GUANYLATE CYCLASE SOLUBLE SUBUNIT BETA-2"/>
    <property type="match status" value="1"/>
</dbReference>
<reference evidence="2 3" key="1">
    <citation type="submission" date="2015-04" db="EMBL/GenBank/DDBJ databases">
        <authorList>
            <person name="Syromyatnikov M.Y."/>
            <person name="Popov V.N."/>
        </authorList>
    </citation>
    <scope>NUCLEOTIDE SEQUENCE [LARGE SCALE GENOMIC DNA]</scope>
    <source>
        <strain evidence="2 3">CECT 5292</strain>
    </source>
</reference>
<evidence type="ECO:0000313" key="3">
    <source>
        <dbReference type="Proteomes" id="UP000048949"/>
    </source>
</evidence>
<dbReference type="EMBL" id="CVQV01000003">
    <property type="protein sequence ID" value="CRK74484.1"/>
    <property type="molecule type" value="Genomic_DNA"/>
</dbReference>
<sequence length="194" mass="21414">MHGLINRSIQCFIRDAYGVSAWQDVVRHADLPVSEFEAMLHYDDGLTEKILMGCAKVLTRDVEDVLEDLGTHLVSHPTTEPLRRLLRFGGFDFVDFLLSLDELPDRARLAVADLEMPMLSVRDCGAGAYTLQIRGAIPGFGAVFVGILRAMADDYGALAVIERRALDDRFDALDVRLLDAGFADGRSFDLARGA</sequence>
<proteinExistence type="predicted"/>
<dbReference type="SUPFAM" id="SSF111126">
    <property type="entry name" value="Ligand-binding domain in the NO signalling and Golgi transport"/>
    <property type="match status" value="1"/>
</dbReference>